<gene>
    <name evidence="2" type="ORF">QFZ56_005748</name>
</gene>
<evidence type="ECO:0000313" key="2">
    <source>
        <dbReference type="EMBL" id="MDQ0686785.1"/>
    </source>
</evidence>
<organism evidence="2 3">
    <name type="scientific">Streptomyces achromogenes</name>
    <dbReference type="NCBI Taxonomy" id="67255"/>
    <lineage>
        <taxon>Bacteria</taxon>
        <taxon>Bacillati</taxon>
        <taxon>Actinomycetota</taxon>
        <taxon>Actinomycetes</taxon>
        <taxon>Kitasatosporales</taxon>
        <taxon>Streptomycetaceae</taxon>
        <taxon>Streptomyces</taxon>
    </lineage>
</organism>
<sequence>MTRCPVRAAGPDRASGVVAVAAELNWTGSDTMKPRTALGDLTLAIASGILNVNGKSGIIASPGNSSVAPFRGSARNTGHTVDRYPHGAPS</sequence>
<dbReference type="Proteomes" id="UP001243364">
    <property type="component" value="Unassembled WGS sequence"/>
</dbReference>
<feature type="region of interest" description="Disordered" evidence="1">
    <location>
        <begin position="62"/>
        <end position="90"/>
    </location>
</feature>
<protein>
    <submittedName>
        <fullName evidence="2">Uncharacterized protein</fullName>
    </submittedName>
</protein>
<evidence type="ECO:0000256" key="1">
    <source>
        <dbReference type="SAM" id="MobiDB-lite"/>
    </source>
</evidence>
<comment type="caution">
    <text evidence="2">The sequence shown here is derived from an EMBL/GenBank/DDBJ whole genome shotgun (WGS) entry which is preliminary data.</text>
</comment>
<feature type="compositionally biased region" description="Basic and acidic residues" evidence="1">
    <location>
        <begin position="80"/>
        <end position="90"/>
    </location>
</feature>
<keyword evidence="3" id="KW-1185">Reference proteome</keyword>
<reference evidence="2 3" key="1">
    <citation type="submission" date="2023-07" db="EMBL/GenBank/DDBJ databases">
        <title>Comparative genomics of wheat-associated soil bacteria to identify genetic determinants of phenazine resistance.</title>
        <authorList>
            <person name="Mouncey N."/>
        </authorList>
    </citation>
    <scope>NUCLEOTIDE SEQUENCE [LARGE SCALE GENOMIC DNA]</scope>
    <source>
        <strain evidence="2 3">W4I19-2</strain>
    </source>
</reference>
<dbReference type="EMBL" id="JAUSYA010000001">
    <property type="protein sequence ID" value="MDQ0686785.1"/>
    <property type="molecule type" value="Genomic_DNA"/>
</dbReference>
<name>A0ABU0Q7Z6_STRAH</name>
<proteinExistence type="predicted"/>
<accession>A0ABU0Q7Z6</accession>
<evidence type="ECO:0000313" key="3">
    <source>
        <dbReference type="Proteomes" id="UP001243364"/>
    </source>
</evidence>